<name>A0A251SW55_HELAN</name>
<evidence type="ECO:0000313" key="3">
    <source>
        <dbReference type="Proteomes" id="UP000215914"/>
    </source>
</evidence>
<reference evidence="2" key="2">
    <citation type="submission" date="2017-02" db="EMBL/GenBank/DDBJ databases">
        <title>Sunflower complete genome.</title>
        <authorList>
            <person name="Langlade N."/>
            <person name="Munos S."/>
        </authorList>
    </citation>
    <scope>NUCLEOTIDE SEQUENCE [LARGE SCALE GENOMIC DNA]</scope>
    <source>
        <tissue evidence="2">Leaves</tissue>
    </source>
</reference>
<gene>
    <name evidence="2" type="ORF">HannXRQ_Chr13g0420161</name>
    <name evidence="1" type="ORF">HanXRQr2_Chr13g0610341</name>
</gene>
<dbReference type="InParanoid" id="A0A251SW55"/>
<reference evidence="1 3" key="1">
    <citation type="journal article" date="2017" name="Nature">
        <title>The sunflower genome provides insights into oil metabolism, flowering and Asterid evolution.</title>
        <authorList>
            <person name="Badouin H."/>
            <person name="Gouzy J."/>
            <person name="Grassa C.J."/>
            <person name="Murat F."/>
            <person name="Staton S.E."/>
            <person name="Cottret L."/>
            <person name="Lelandais-Briere C."/>
            <person name="Owens G.L."/>
            <person name="Carrere S."/>
            <person name="Mayjonade B."/>
            <person name="Legrand L."/>
            <person name="Gill N."/>
            <person name="Kane N.C."/>
            <person name="Bowers J.E."/>
            <person name="Hubner S."/>
            <person name="Bellec A."/>
            <person name="Berard A."/>
            <person name="Berges H."/>
            <person name="Blanchet N."/>
            <person name="Boniface M.C."/>
            <person name="Brunel D."/>
            <person name="Catrice O."/>
            <person name="Chaidir N."/>
            <person name="Claudel C."/>
            <person name="Donnadieu C."/>
            <person name="Faraut T."/>
            <person name="Fievet G."/>
            <person name="Helmstetter N."/>
            <person name="King M."/>
            <person name="Knapp S.J."/>
            <person name="Lai Z."/>
            <person name="Le Paslier M.C."/>
            <person name="Lippi Y."/>
            <person name="Lorenzon L."/>
            <person name="Mandel J.R."/>
            <person name="Marage G."/>
            <person name="Marchand G."/>
            <person name="Marquand E."/>
            <person name="Bret-Mestries E."/>
            <person name="Morien E."/>
            <person name="Nambeesan S."/>
            <person name="Nguyen T."/>
            <person name="Pegot-Espagnet P."/>
            <person name="Pouilly N."/>
            <person name="Raftis F."/>
            <person name="Sallet E."/>
            <person name="Schiex T."/>
            <person name="Thomas J."/>
            <person name="Vandecasteele C."/>
            <person name="Vares D."/>
            <person name="Vear F."/>
            <person name="Vautrin S."/>
            <person name="Crespi M."/>
            <person name="Mangin B."/>
            <person name="Burke J.M."/>
            <person name="Salse J."/>
            <person name="Munos S."/>
            <person name="Vincourt P."/>
            <person name="Rieseberg L.H."/>
            <person name="Langlade N.B."/>
        </authorList>
    </citation>
    <scope>NUCLEOTIDE SEQUENCE [LARGE SCALE GENOMIC DNA]</scope>
    <source>
        <strain evidence="3">cv. SF193</strain>
        <tissue evidence="1">Leaves</tissue>
    </source>
</reference>
<evidence type="ECO:0000313" key="1">
    <source>
        <dbReference type="EMBL" id="KAF5775279.1"/>
    </source>
</evidence>
<dbReference type="AlphaFoldDB" id="A0A251SW55"/>
<dbReference type="Proteomes" id="UP000215914">
    <property type="component" value="Chromosome 13"/>
</dbReference>
<accession>A0A251SW55</accession>
<dbReference type="Gramene" id="mRNA:HanXRQr2_Chr13g0610341">
    <property type="protein sequence ID" value="mRNA:HanXRQr2_Chr13g0610341"/>
    <property type="gene ID" value="HanXRQr2_Chr13g0610341"/>
</dbReference>
<dbReference type="EMBL" id="MNCJ02000328">
    <property type="protein sequence ID" value="KAF5775279.1"/>
    <property type="molecule type" value="Genomic_DNA"/>
</dbReference>
<organism evidence="2 3">
    <name type="scientific">Helianthus annuus</name>
    <name type="common">Common sunflower</name>
    <dbReference type="NCBI Taxonomy" id="4232"/>
    <lineage>
        <taxon>Eukaryota</taxon>
        <taxon>Viridiplantae</taxon>
        <taxon>Streptophyta</taxon>
        <taxon>Embryophyta</taxon>
        <taxon>Tracheophyta</taxon>
        <taxon>Spermatophyta</taxon>
        <taxon>Magnoliopsida</taxon>
        <taxon>eudicotyledons</taxon>
        <taxon>Gunneridae</taxon>
        <taxon>Pentapetalae</taxon>
        <taxon>asterids</taxon>
        <taxon>campanulids</taxon>
        <taxon>Asterales</taxon>
        <taxon>Asteraceae</taxon>
        <taxon>Asteroideae</taxon>
        <taxon>Heliantheae alliance</taxon>
        <taxon>Heliantheae</taxon>
        <taxon>Helianthus</taxon>
    </lineage>
</organism>
<dbReference type="EMBL" id="CM007902">
    <property type="protein sequence ID" value="OTG03085.1"/>
    <property type="molecule type" value="Genomic_DNA"/>
</dbReference>
<proteinExistence type="predicted"/>
<sequence>MNRRCFSYSFPHILGFLSFSSFPLCRLFTDIQRSSIHQFESRFCEELLILVGNCYRLWSI</sequence>
<reference evidence="1" key="3">
    <citation type="submission" date="2020-06" db="EMBL/GenBank/DDBJ databases">
        <title>Helianthus annuus Genome sequencing and assembly Release 2.</title>
        <authorList>
            <person name="Gouzy J."/>
            <person name="Langlade N."/>
            <person name="Munos S."/>
        </authorList>
    </citation>
    <scope>NUCLEOTIDE SEQUENCE</scope>
    <source>
        <tissue evidence="1">Leaves</tissue>
    </source>
</reference>
<protein>
    <submittedName>
        <fullName evidence="2">Uncharacterized protein</fullName>
    </submittedName>
</protein>
<evidence type="ECO:0000313" key="2">
    <source>
        <dbReference type="EMBL" id="OTG03085.1"/>
    </source>
</evidence>
<keyword evidence="3" id="KW-1185">Reference proteome</keyword>